<organism evidence="2 3">
    <name type="scientific">Biomphalaria glabrata</name>
    <name type="common">Bloodfluke planorb</name>
    <name type="synonym">Freshwater snail</name>
    <dbReference type="NCBI Taxonomy" id="6526"/>
    <lineage>
        <taxon>Eukaryota</taxon>
        <taxon>Metazoa</taxon>
        <taxon>Spiralia</taxon>
        <taxon>Lophotrochozoa</taxon>
        <taxon>Mollusca</taxon>
        <taxon>Gastropoda</taxon>
        <taxon>Heterobranchia</taxon>
        <taxon>Euthyneura</taxon>
        <taxon>Panpulmonata</taxon>
        <taxon>Hygrophila</taxon>
        <taxon>Lymnaeoidea</taxon>
        <taxon>Planorbidae</taxon>
        <taxon>Biomphalaria</taxon>
    </lineage>
</organism>
<feature type="region of interest" description="Disordered" evidence="1">
    <location>
        <begin position="98"/>
        <end position="118"/>
    </location>
</feature>
<evidence type="ECO:0000313" key="3">
    <source>
        <dbReference type="Proteomes" id="UP000076420"/>
    </source>
</evidence>
<feature type="compositionally biased region" description="Polar residues" evidence="1">
    <location>
        <begin position="109"/>
        <end position="118"/>
    </location>
</feature>
<evidence type="ECO:0000256" key="1">
    <source>
        <dbReference type="SAM" id="MobiDB-lite"/>
    </source>
</evidence>
<dbReference type="VEuPathDB" id="VectorBase:BGLAX_044048"/>
<accession>A0A2C9LNV4</accession>
<dbReference type="VEuPathDB" id="VectorBase:BGLB033291"/>
<evidence type="ECO:0000313" key="2">
    <source>
        <dbReference type="EnsemblMetazoa" id="BGLB033291-PA"/>
    </source>
</evidence>
<sequence length="118" mass="13591">MDSKKYLFEAELVNYVKIDVVLPDGQKEKATLNFENTIKKEKEMILERNKLRYADIYVMVLMGAHNSRTILDDNRLVSQYANLLATGSEPYLEIVKNSSELERPPRPVNPSQFGITLK</sequence>
<dbReference type="Proteomes" id="UP000076420">
    <property type="component" value="Unassembled WGS sequence"/>
</dbReference>
<gene>
    <name evidence="2" type="primary">106055287</name>
</gene>
<dbReference type="KEGG" id="bgt:106055287"/>
<name>A0A2C9LNV4_BIOGL</name>
<dbReference type="EnsemblMetazoa" id="BGLB033291-RA">
    <property type="protein sequence ID" value="BGLB033291-PA"/>
    <property type="gene ID" value="BGLB033291"/>
</dbReference>
<protein>
    <submittedName>
        <fullName evidence="2">Uncharacterized protein</fullName>
    </submittedName>
</protein>
<reference evidence="2" key="1">
    <citation type="submission" date="2020-05" db="UniProtKB">
        <authorList>
            <consortium name="EnsemblMetazoa"/>
        </authorList>
    </citation>
    <scope>IDENTIFICATION</scope>
    <source>
        <strain evidence="2">BB02</strain>
    </source>
</reference>
<proteinExistence type="predicted"/>
<dbReference type="OrthoDB" id="6114926at2759"/>
<dbReference type="AlphaFoldDB" id="A0A2C9LNV4"/>